<evidence type="ECO:0000259" key="4">
    <source>
        <dbReference type="PROSITE" id="PS51864"/>
    </source>
</evidence>
<sequence>MYSTKIYFYRNLILLFVIFFINNTYCDFLTDEDYYNAKFISNDVPLTQRLHDMRIPKTRFKRGSVVIYDQDKWPDGRVPYQLSSQYTLRQRAVIAKAFNAYYTRTCIEFVPRNTTDIDYVYISKKDGCYADFARVGGKQEVSLADECVDYPTVIHELMHVIGFIHEHQRSDRDDFIKVVWKNIIDGANTDFEKLNSLGLSNYGETYDYFSIMHYESSEGSRNGQNTLESLIPAFTPLMGKALDFTAGDLRRVNKAYKCVDSVKFKKRK</sequence>
<evidence type="ECO:0000256" key="1">
    <source>
        <dbReference type="ARBA" id="ARBA00023157"/>
    </source>
</evidence>
<evidence type="ECO:0000313" key="6">
    <source>
        <dbReference type="WBParaSite" id="SVE_1732900.1"/>
    </source>
</evidence>
<comment type="cofactor">
    <cofactor evidence="2 3">
        <name>Zn(2+)</name>
        <dbReference type="ChEBI" id="CHEBI:29105"/>
    </cofactor>
    <text evidence="2 3">Binds 1 zinc ion per subunit.</text>
</comment>
<dbReference type="WBParaSite" id="SVE_1732900.1">
    <property type="protein sequence ID" value="SVE_1732900.1"/>
    <property type="gene ID" value="SVE_1732900"/>
</dbReference>
<dbReference type="Proteomes" id="UP000035680">
    <property type="component" value="Unassembled WGS sequence"/>
</dbReference>
<feature type="binding site" evidence="2">
    <location>
        <position position="159"/>
    </location>
    <ligand>
        <name>Zn(2+)</name>
        <dbReference type="ChEBI" id="CHEBI:29105"/>
        <note>catalytic</note>
    </ligand>
</feature>
<feature type="binding site" evidence="2">
    <location>
        <position position="165"/>
    </location>
    <ligand>
        <name>Zn(2+)</name>
        <dbReference type="ChEBI" id="CHEBI:29105"/>
        <note>catalytic</note>
    </ligand>
</feature>
<dbReference type="SUPFAM" id="SSF55486">
    <property type="entry name" value="Metalloproteases ('zincins'), catalytic domain"/>
    <property type="match status" value="1"/>
</dbReference>
<keyword evidence="2 3" id="KW-0378">Hydrolase</keyword>
<keyword evidence="2 3" id="KW-0479">Metal-binding</keyword>
<evidence type="ECO:0000256" key="3">
    <source>
        <dbReference type="RuleBase" id="RU361183"/>
    </source>
</evidence>
<dbReference type="InterPro" id="IPR001506">
    <property type="entry name" value="Peptidase_M12A"/>
</dbReference>
<proteinExistence type="predicted"/>
<dbReference type="GO" id="GO:0008270">
    <property type="term" value="F:zinc ion binding"/>
    <property type="evidence" value="ECO:0007669"/>
    <property type="project" value="UniProtKB-UniRule"/>
</dbReference>
<dbReference type="PROSITE" id="PS51864">
    <property type="entry name" value="ASTACIN"/>
    <property type="match status" value="1"/>
</dbReference>
<keyword evidence="2 3" id="KW-0645">Protease</keyword>
<feature type="active site" evidence="2">
    <location>
        <position position="156"/>
    </location>
</feature>
<keyword evidence="2 3" id="KW-0862">Zinc</keyword>
<feature type="domain" description="Peptidase M12A" evidence="4">
    <location>
        <begin position="64"/>
        <end position="259"/>
    </location>
</feature>
<dbReference type="InterPro" id="IPR024079">
    <property type="entry name" value="MetalloPept_cat_dom_sf"/>
</dbReference>
<reference evidence="6" key="2">
    <citation type="submission" date="2015-08" db="UniProtKB">
        <authorList>
            <consortium name="WormBaseParasite"/>
        </authorList>
    </citation>
    <scope>IDENTIFICATION</scope>
</reference>
<keyword evidence="5" id="KW-1185">Reference proteome</keyword>
<evidence type="ECO:0000313" key="5">
    <source>
        <dbReference type="Proteomes" id="UP000035680"/>
    </source>
</evidence>
<protein>
    <recommendedName>
        <fullName evidence="3">Metalloendopeptidase</fullName>
        <ecNumber evidence="3">3.4.24.-</ecNumber>
    </recommendedName>
</protein>
<keyword evidence="2 3" id="KW-0482">Metalloprotease</keyword>
<dbReference type="InterPro" id="IPR034035">
    <property type="entry name" value="Astacin-like_dom"/>
</dbReference>
<organism evidence="5 6">
    <name type="scientific">Strongyloides venezuelensis</name>
    <name type="common">Threadworm</name>
    <dbReference type="NCBI Taxonomy" id="75913"/>
    <lineage>
        <taxon>Eukaryota</taxon>
        <taxon>Metazoa</taxon>
        <taxon>Ecdysozoa</taxon>
        <taxon>Nematoda</taxon>
        <taxon>Chromadorea</taxon>
        <taxon>Rhabditida</taxon>
        <taxon>Tylenchina</taxon>
        <taxon>Panagrolaimomorpha</taxon>
        <taxon>Strongyloidoidea</taxon>
        <taxon>Strongyloididae</taxon>
        <taxon>Strongyloides</taxon>
    </lineage>
</organism>
<dbReference type="Pfam" id="PF01400">
    <property type="entry name" value="Astacin"/>
    <property type="match status" value="1"/>
</dbReference>
<dbReference type="SMART" id="SM00235">
    <property type="entry name" value="ZnMc"/>
    <property type="match status" value="1"/>
</dbReference>
<dbReference type="STRING" id="75913.A0A0K0FY03"/>
<name>A0A0K0FY03_STRVS</name>
<evidence type="ECO:0000256" key="2">
    <source>
        <dbReference type="PROSITE-ProRule" id="PRU01211"/>
    </source>
</evidence>
<dbReference type="AlphaFoldDB" id="A0A0K0FY03"/>
<comment type="caution">
    <text evidence="2">Lacks conserved residue(s) required for the propagation of feature annotation.</text>
</comment>
<dbReference type="PANTHER" id="PTHR10127">
    <property type="entry name" value="DISCOIDIN, CUB, EGF, LAMININ , AND ZINC METALLOPROTEASE DOMAIN CONTAINING"/>
    <property type="match status" value="1"/>
</dbReference>
<dbReference type="PRINTS" id="PR00480">
    <property type="entry name" value="ASTACIN"/>
</dbReference>
<feature type="binding site" evidence="2">
    <location>
        <position position="155"/>
    </location>
    <ligand>
        <name>Zn(2+)</name>
        <dbReference type="ChEBI" id="CHEBI:29105"/>
        <note>catalytic</note>
    </ligand>
</feature>
<dbReference type="PANTHER" id="PTHR10127:SF798">
    <property type="entry name" value="ZINC METALLOPROTEINASE NAS-1"/>
    <property type="match status" value="1"/>
</dbReference>
<accession>A0A0K0FY03</accession>
<reference evidence="5" key="1">
    <citation type="submission" date="2014-07" db="EMBL/GenBank/DDBJ databases">
        <authorList>
            <person name="Martin A.A"/>
            <person name="De Silva N."/>
        </authorList>
    </citation>
    <scope>NUCLEOTIDE SEQUENCE</scope>
</reference>
<dbReference type="GO" id="GO:0006508">
    <property type="term" value="P:proteolysis"/>
    <property type="evidence" value="ECO:0007669"/>
    <property type="project" value="UniProtKB-KW"/>
</dbReference>
<dbReference type="EC" id="3.4.24.-" evidence="3"/>
<dbReference type="CDD" id="cd04280">
    <property type="entry name" value="ZnMc_astacin_like"/>
    <property type="match status" value="1"/>
</dbReference>
<keyword evidence="1" id="KW-1015">Disulfide bond</keyword>
<dbReference type="GO" id="GO:0004222">
    <property type="term" value="F:metalloendopeptidase activity"/>
    <property type="evidence" value="ECO:0007669"/>
    <property type="project" value="UniProtKB-UniRule"/>
</dbReference>
<dbReference type="Gene3D" id="3.40.390.10">
    <property type="entry name" value="Collagenase (Catalytic Domain)"/>
    <property type="match status" value="1"/>
</dbReference>
<dbReference type="InterPro" id="IPR006026">
    <property type="entry name" value="Peptidase_Metallo"/>
</dbReference>